<feature type="domain" description="N-acetyltransferase" evidence="1">
    <location>
        <begin position="1"/>
        <end position="155"/>
    </location>
</feature>
<organism evidence="2 3">
    <name type="scientific">Candidatus Gallimonas intestinavium</name>
    <dbReference type="NCBI Taxonomy" id="2838603"/>
    <lineage>
        <taxon>Bacteria</taxon>
        <taxon>Bacillati</taxon>
        <taxon>Bacillota</taxon>
        <taxon>Clostridia</taxon>
        <taxon>Candidatus Gallimonas</taxon>
    </lineage>
</organism>
<dbReference type="AlphaFoldDB" id="A0A9D2G497"/>
<protein>
    <submittedName>
        <fullName evidence="2">GNAT family N-acetyltransferase</fullName>
    </submittedName>
</protein>
<name>A0A9D2G497_9FIRM</name>
<sequence>MEIRTEPLPWKHKNLLLLGDEDEKMIARYLDRGTMYVLDEDGVKAGIVLTEEVFVLPDGTDGERVAEIKNLAVLPEFQRRGFGRALIEFACEKYRSRCAWMYVGTGESPLTLPFYRKCGFIFSHRIADFFTEHYPRPIVEAGVTLKDMIYLKRKL</sequence>
<accession>A0A9D2G497</accession>
<proteinExistence type="predicted"/>
<dbReference type="CDD" id="cd04301">
    <property type="entry name" value="NAT_SF"/>
    <property type="match status" value="1"/>
</dbReference>
<reference evidence="2" key="1">
    <citation type="journal article" date="2021" name="PeerJ">
        <title>Extensive microbial diversity within the chicken gut microbiome revealed by metagenomics and culture.</title>
        <authorList>
            <person name="Gilroy R."/>
            <person name="Ravi A."/>
            <person name="Getino M."/>
            <person name="Pursley I."/>
            <person name="Horton D.L."/>
            <person name="Alikhan N.F."/>
            <person name="Baker D."/>
            <person name="Gharbi K."/>
            <person name="Hall N."/>
            <person name="Watson M."/>
            <person name="Adriaenssens E.M."/>
            <person name="Foster-Nyarko E."/>
            <person name="Jarju S."/>
            <person name="Secka A."/>
            <person name="Antonio M."/>
            <person name="Oren A."/>
            <person name="Chaudhuri R.R."/>
            <person name="La Ragione R."/>
            <person name="Hildebrand F."/>
            <person name="Pallen M.J."/>
        </authorList>
    </citation>
    <scope>NUCLEOTIDE SEQUENCE</scope>
    <source>
        <strain evidence="2">ChiW7-2402</strain>
    </source>
</reference>
<dbReference type="Pfam" id="PF00583">
    <property type="entry name" value="Acetyltransf_1"/>
    <property type="match status" value="1"/>
</dbReference>
<comment type="caution">
    <text evidence="2">The sequence shown here is derived from an EMBL/GenBank/DDBJ whole genome shotgun (WGS) entry which is preliminary data.</text>
</comment>
<evidence type="ECO:0000313" key="2">
    <source>
        <dbReference type="EMBL" id="HIZ72090.1"/>
    </source>
</evidence>
<dbReference type="InterPro" id="IPR000182">
    <property type="entry name" value="GNAT_dom"/>
</dbReference>
<evidence type="ECO:0000313" key="3">
    <source>
        <dbReference type="Proteomes" id="UP000824102"/>
    </source>
</evidence>
<dbReference type="Proteomes" id="UP000824102">
    <property type="component" value="Unassembled WGS sequence"/>
</dbReference>
<evidence type="ECO:0000259" key="1">
    <source>
        <dbReference type="PROSITE" id="PS51186"/>
    </source>
</evidence>
<dbReference type="GO" id="GO:0016747">
    <property type="term" value="F:acyltransferase activity, transferring groups other than amino-acyl groups"/>
    <property type="evidence" value="ECO:0007669"/>
    <property type="project" value="InterPro"/>
</dbReference>
<dbReference type="SUPFAM" id="SSF55729">
    <property type="entry name" value="Acyl-CoA N-acyltransferases (Nat)"/>
    <property type="match status" value="1"/>
</dbReference>
<dbReference type="PROSITE" id="PS51186">
    <property type="entry name" value="GNAT"/>
    <property type="match status" value="1"/>
</dbReference>
<reference evidence="2" key="2">
    <citation type="submission" date="2021-04" db="EMBL/GenBank/DDBJ databases">
        <authorList>
            <person name="Gilroy R."/>
        </authorList>
    </citation>
    <scope>NUCLEOTIDE SEQUENCE</scope>
    <source>
        <strain evidence="2">ChiW7-2402</strain>
    </source>
</reference>
<dbReference type="EMBL" id="DXBB01000012">
    <property type="protein sequence ID" value="HIZ72090.1"/>
    <property type="molecule type" value="Genomic_DNA"/>
</dbReference>
<gene>
    <name evidence="2" type="ORF">H9964_00755</name>
</gene>
<dbReference type="Gene3D" id="3.40.630.30">
    <property type="match status" value="1"/>
</dbReference>
<dbReference type="InterPro" id="IPR016181">
    <property type="entry name" value="Acyl_CoA_acyltransferase"/>
</dbReference>